<sequence>MDDLQLLREFRREAGTVSPAALAESREKLVRALGAQTATKVRWRTERNRTIRRRFLLGAVAAGVAVAGVVAVEAFRPAQLTASAEAAAVLNEAAASIGSSDPVLTPGQYLKIEQIDRSQMGLGNTPESQVLVPTMTTNTFYIPQNQDGIWTWERKGAGPTSFPSKEAKEAYDEAERRHPGSTTFNFVERAAGGKFFNGGGQTLINGIPLKDQASIPRDPKALLKLIEERTKGAGKSPDREALVTVVDTLRTGLVPADLRAALYRAVALIPGAEISDRQATLDGQTGVAIGVTLPDGIHRQDIIVDPSTGRMLGEREVLLKDYPEAPAGTVISSISLKTTIVDSAP</sequence>
<protein>
    <submittedName>
        <fullName evidence="2">CU044_5270 family protein</fullName>
    </submittedName>
</protein>
<keyword evidence="1" id="KW-0472">Membrane</keyword>
<dbReference type="EMBL" id="JAVALS010000003">
    <property type="protein sequence ID" value="MDP5226845.1"/>
    <property type="molecule type" value="Genomic_DNA"/>
</dbReference>
<gene>
    <name evidence="2" type="ORF">Q9R02_06740</name>
</gene>
<dbReference type="NCBIfam" id="NF038083">
    <property type="entry name" value="CU044_5270_fam"/>
    <property type="match status" value="1"/>
</dbReference>
<keyword evidence="3" id="KW-1185">Reference proteome</keyword>
<accession>A0ABT9IMM2</accession>
<proteinExistence type="predicted"/>
<keyword evidence="1" id="KW-0812">Transmembrane</keyword>
<evidence type="ECO:0000313" key="3">
    <source>
        <dbReference type="Proteomes" id="UP001232725"/>
    </source>
</evidence>
<dbReference type="RefSeq" id="WP_305995897.1">
    <property type="nucleotide sequence ID" value="NZ_JAVALS010000003.1"/>
</dbReference>
<keyword evidence="1" id="KW-1133">Transmembrane helix</keyword>
<feature type="transmembrane region" description="Helical" evidence="1">
    <location>
        <begin position="55"/>
        <end position="75"/>
    </location>
</feature>
<evidence type="ECO:0000313" key="2">
    <source>
        <dbReference type="EMBL" id="MDP5226845.1"/>
    </source>
</evidence>
<reference evidence="2 3" key="1">
    <citation type="submission" date="2023-08" db="EMBL/GenBank/DDBJ databases">
        <title>Arthrobacter horti sp. nov., isolated from forest soil.</title>
        <authorList>
            <person name="Park M."/>
        </authorList>
    </citation>
    <scope>NUCLEOTIDE SEQUENCE [LARGE SCALE GENOMIC DNA]</scope>
    <source>
        <strain evidence="2 3">YJM1</strain>
    </source>
</reference>
<name>A0ABT9IMM2_9MICC</name>
<organism evidence="2 3">
    <name type="scientific">Arthrobacter horti</name>
    <dbReference type="NCBI Taxonomy" id="3068273"/>
    <lineage>
        <taxon>Bacteria</taxon>
        <taxon>Bacillati</taxon>
        <taxon>Actinomycetota</taxon>
        <taxon>Actinomycetes</taxon>
        <taxon>Micrococcales</taxon>
        <taxon>Micrococcaceae</taxon>
        <taxon>Arthrobacter</taxon>
    </lineage>
</organism>
<dbReference type="Proteomes" id="UP001232725">
    <property type="component" value="Unassembled WGS sequence"/>
</dbReference>
<comment type="caution">
    <text evidence="2">The sequence shown here is derived from an EMBL/GenBank/DDBJ whole genome shotgun (WGS) entry which is preliminary data.</text>
</comment>
<dbReference type="InterPro" id="IPR047789">
    <property type="entry name" value="CU044_5270-like"/>
</dbReference>
<evidence type="ECO:0000256" key="1">
    <source>
        <dbReference type="SAM" id="Phobius"/>
    </source>
</evidence>